<feature type="region of interest" description="Disordered" evidence="1">
    <location>
        <begin position="305"/>
        <end position="338"/>
    </location>
</feature>
<feature type="domain" description="Transglycosylase SLT" evidence="2">
    <location>
        <begin position="143"/>
        <end position="190"/>
    </location>
</feature>
<dbReference type="OrthoDB" id="9796191at2"/>
<feature type="region of interest" description="Disordered" evidence="1">
    <location>
        <begin position="109"/>
        <end position="131"/>
    </location>
</feature>
<name>A4FCJ4_SACEN</name>
<dbReference type="CAZy" id="GH23">
    <property type="family name" value="Glycoside Hydrolase Family 23"/>
</dbReference>
<dbReference type="EMBL" id="AM420293">
    <property type="protein sequence ID" value="CAM01769.1"/>
    <property type="molecule type" value="Genomic_DNA"/>
</dbReference>
<evidence type="ECO:0000259" key="2">
    <source>
        <dbReference type="Pfam" id="PF13406"/>
    </source>
</evidence>
<dbReference type="KEGG" id="sen:SACE_2472"/>
<dbReference type="Pfam" id="PF13406">
    <property type="entry name" value="SLT_2"/>
    <property type="match status" value="1"/>
</dbReference>
<dbReference type="InterPro" id="IPR023346">
    <property type="entry name" value="Lysozyme-like_dom_sf"/>
</dbReference>
<protein>
    <recommendedName>
        <fullName evidence="2">Transglycosylase SLT domain-containing protein</fullName>
    </recommendedName>
</protein>
<reference evidence="3 4" key="1">
    <citation type="journal article" date="2007" name="Nat. Biotechnol.">
        <title>Complete genome sequence of the erythromycin-producing bacterium Saccharopolyspora erythraea NRRL23338.</title>
        <authorList>
            <person name="Oliynyk M."/>
            <person name="Samborskyy M."/>
            <person name="Lester J.B."/>
            <person name="Mironenko T."/>
            <person name="Scott N."/>
            <person name="Dickens S."/>
            <person name="Haydock S.F."/>
            <person name="Leadlay P.F."/>
        </authorList>
    </citation>
    <scope>NUCLEOTIDE SEQUENCE [LARGE SCALE GENOMIC DNA]</scope>
    <source>
        <strain evidence="4">ATCC 11635 / DSM 40517 / JCM 4748 / NBRC 13426 / NCIMB 8594 / NRRL 2338</strain>
    </source>
</reference>
<evidence type="ECO:0000256" key="1">
    <source>
        <dbReference type="SAM" id="MobiDB-lite"/>
    </source>
</evidence>
<evidence type="ECO:0000313" key="3">
    <source>
        <dbReference type="EMBL" id="CAM01769.1"/>
    </source>
</evidence>
<accession>A4FCJ4</accession>
<dbReference type="SUPFAM" id="SSF53955">
    <property type="entry name" value="Lysozyme-like"/>
    <property type="match status" value="1"/>
</dbReference>
<dbReference type="eggNOG" id="COG2951">
    <property type="taxonomic scope" value="Bacteria"/>
</dbReference>
<organism evidence="3 4">
    <name type="scientific">Saccharopolyspora erythraea (strain ATCC 11635 / DSM 40517 / JCM 4748 / NBRC 13426 / NCIMB 8594 / NRRL 2338)</name>
    <dbReference type="NCBI Taxonomy" id="405948"/>
    <lineage>
        <taxon>Bacteria</taxon>
        <taxon>Bacillati</taxon>
        <taxon>Actinomycetota</taxon>
        <taxon>Actinomycetes</taxon>
        <taxon>Pseudonocardiales</taxon>
        <taxon>Pseudonocardiaceae</taxon>
        <taxon>Saccharopolyspora</taxon>
    </lineage>
</organism>
<dbReference type="RefSeq" id="WP_009947269.1">
    <property type="nucleotide sequence ID" value="NC_009142.1"/>
</dbReference>
<dbReference type="GO" id="GO:0009253">
    <property type="term" value="P:peptidoglycan catabolic process"/>
    <property type="evidence" value="ECO:0007669"/>
    <property type="project" value="TreeGrafter"/>
</dbReference>
<feature type="region of interest" description="Disordered" evidence="1">
    <location>
        <begin position="21"/>
        <end position="66"/>
    </location>
</feature>
<dbReference type="PANTHER" id="PTHR30163">
    <property type="entry name" value="MEMBRANE-BOUND LYTIC MUREIN TRANSGLYCOSYLASE B"/>
    <property type="match status" value="1"/>
</dbReference>
<proteinExistence type="predicted"/>
<dbReference type="Gene3D" id="1.10.530.10">
    <property type="match status" value="1"/>
</dbReference>
<dbReference type="GO" id="GO:0008933">
    <property type="term" value="F:peptidoglycan lytic transglycosylase activity"/>
    <property type="evidence" value="ECO:0007669"/>
    <property type="project" value="TreeGrafter"/>
</dbReference>
<sequence>MLAGALVLAVYATPEDSYERMRSERDSASGLPASVTTAPFDLELPPDLPPAVRAPEQPSGSGSTEFGIPRTVLRAYQRAESERALGDPDCHLRWSLLAGIGRVESHHARSGDVTADGDMRTPIYGPELDGTGGTMAIRDGARWARAAGPMQFIPSTWANWGADGSGDGRVDPQNVYDAAVAAGRYLCADGSDLSTEHGMRRAVLRYNHSDEYARTVLAWARAYERGGRPEPDRPGSTAAAELIAVTSPAPVTEPAHAPIPEQPEPAPPQDNGGSTPPPPPPGTAAPPEDPALIPLVRPIVDVVNGAVPGLTGPLRDLAPTPAPRPAKTDRAPALLDEE</sequence>
<evidence type="ECO:0000313" key="4">
    <source>
        <dbReference type="Proteomes" id="UP000006728"/>
    </source>
</evidence>
<dbReference type="PANTHER" id="PTHR30163:SF8">
    <property type="entry name" value="LYTIC MUREIN TRANSGLYCOSYLASE"/>
    <property type="match status" value="1"/>
</dbReference>
<dbReference type="InterPro" id="IPR031304">
    <property type="entry name" value="SLT_2"/>
</dbReference>
<feature type="compositionally biased region" description="Pro residues" evidence="1">
    <location>
        <begin position="275"/>
        <end position="289"/>
    </location>
</feature>
<feature type="region of interest" description="Disordered" evidence="1">
    <location>
        <begin position="251"/>
        <end position="293"/>
    </location>
</feature>
<dbReference type="STRING" id="405948.SACE_2472"/>
<dbReference type="HOGENOM" id="CLU_034941_2_3_11"/>
<dbReference type="AlphaFoldDB" id="A4FCJ4"/>
<keyword evidence="4" id="KW-1185">Reference proteome</keyword>
<dbReference type="Proteomes" id="UP000006728">
    <property type="component" value="Chromosome"/>
</dbReference>
<gene>
    <name evidence="3" type="ordered locus">SACE_2472</name>
</gene>
<dbReference type="CDD" id="cd13399">
    <property type="entry name" value="Slt35-like"/>
    <property type="match status" value="1"/>
</dbReference>
<dbReference type="InterPro" id="IPR043426">
    <property type="entry name" value="MltB-like"/>
</dbReference>